<dbReference type="HAMAP" id="MF_00131">
    <property type="entry name" value="Trp_synth_alpha"/>
    <property type="match status" value="1"/>
</dbReference>
<name>A0A097AS48_THEKI</name>
<evidence type="ECO:0000256" key="1">
    <source>
        <dbReference type="ARBA" id="ARBA00003365"/>
    </source>
</evidence>
<dbReference type="CDD" id="cd04724">
    <property type="entry name" value="Tryptophan_synthase_alpha"/>
    <property type="match status" value="1"/>
</dbReference>
<dbReference type="InterPro" id="IPR011060">
    <property type="entry name" value="RibuloseP-bd_barrel"/>
</dbReference>
<accession>A0A097AS48</accession>
<comment type="subunit">
    <text evidence="3 9">Tetramer of two alpha and two beta chains.</text>
</comment>
<comment type="catalytic activity">
    <reaction evidence="8 9">
        <text>(1S,2R)-1-C-(indol-3-yl)glycerol 3-phosphate + L-serine = D-glyceraldehyde 3-phosphate + L-tryptophan + H2O</text>
        <dbReference type="Rhea" id="RHEA:10532"/>
        <dbReference type="ChEBI" id="CHEBI:15377"/>
        <dbReference type="ChEBI" id="CHEBI:33384"/>
        <dbReference type="ChEBI" id="CHEBI:57912"/>
        <dbReference type="ChEBI" id="CHEBI:58866"/>
        <dbReference type="ChEBI" id="CHEBI:59776"/>
        <dbReference type="EC" id="4.2.1.20"/>
    </reaction>
</comment>
<dbReference type="InterPro" id="IPR002028">
    <property type="entry name" value="Trp_synthase_suA"/>
</dbReference>
<dbReference type="PANTHER" id="PTHR43406">
    <property type="entry name" value="TRYPTOPHAN SYNTHASE, ALPHA CHAIN"/>
    <property type="match status" value="1"/>
</dbReference>
<dbReference type="GO" id="GO:0004834">
    <property type="term" value="F:tryptophan synthase activity"/>
    <property type="evidence" value="ECO:0007669"/>
    <property type="project" value="UniProtKB-UniRule"/>
</dbReference>
<reference evidence="12" key="1">
    <citation type="journal article" date="2015" name="Genome Announc.">
        <title>Whole-Genome Sequences of 80 Environmental and Clinical Isolates of Burkholderia pseudomallei.</title>
        <authorList>
            <person name="Johnson S.L."/>
            <person name="Baker A.L."/>
            <person name="Chain P.S."/>
            <person name="Currie B.J."/>
            <person name="Daligault H.E."/>
            <person name="Davenport K.W."/>
            <person name="Davis C.B."/>
            <person name="Inglis T.J."/>
            <person name="Kaestli M."/>
            <person name="Koren S."/>
            <person name="Mayo M."/>
            <person name="Merritt A.J."/>
            <person name="Price E.P."/>
            <person name="Sarovich D.S."/>
            <person name="Warner J."/>
            <person name="Rosovitz M.J."/>
        </authorList>
    </citation>
    <scope>NUCLEOTIDE SEQUENCE [LARGE SCALE GENOMIC DNA]</scope>
    <source>
        <strain evidence="12">DSM 2030</strain>
    </source>
</reference>
<dbReference type="NCBIfam" id="TIGR00262">
    <property type="entry name" value="trpA"/>
    <property type="match status" value="1"/>
</dbReference>
<comment type="similarity">
    <text evidence="9 10">Belongs to the TrpA family.</text>
</comment>
<keyword evidence="4 9" id="KW-0028">Amino-acid biosynthesis</keyword>
<dbReference type="eggNOG" id="COG0159">
    <property type="taxonomic scope" value="Bacteria"/>
</dbReference>
<dbReference type="GO" id="GO:0005829">
    <property type="term" value="C:cytosol"/>
    <property type="evidence" value="ECO:0007669"/>
    <property type="project" value="TreeGrafter"/>
</dbReference>
<dbReference type="FunFam" id="3.20.20.70:FF:000037">
    <property type="entry name" value="Tryptophan synthase alpha chain"/>
    <property type="match status" value="1"/>
</dbReference>
<evidence type="ECO:0000256" key="8">
    <source>
        <dbReference type="ARBA" id="ARBA00049047"/>
    </source>
</evidence>
<dbReference type="InterPro" id="IPR013785">
    <property type="entry name" value="Aldolase_TIM"/>
</dbReference>
<gene>
    <name evidence="9 11" type="primary">trpA</name>
    <name evidence="11" type="ORF">TKV_c14840</name>
</gene>
<evidence type="ECO:0000256" key="2">
    <source>
        <dbReference type="ARBA" id="ARBA00004733"/>
    </source>
</evidence>
<dbReference type="Pfam" id="PF00290">
    <property type="entry name" value="Trp_syntA"/>
    <property type="match status" value="1"/>
</dbReference>
<dbReference type="UniPathway" id="UPA00035">
    <property type="reaction ID" value="UER00044"/>
</dbReference>
<comment type="pathway">
    <text evidence="2 9">Amino-acid biosynthesis; L-tryptophan biosynthesis; L-tryptophan from chorismate: step 5/5.</text>
</comment>
<keyword evidence="5 9" id="KW-0822">Tryptophan biosynthesis</keyword>
<evidence type="ECO:0000256" key="4">
    <source>
        <dbReference type="ARBA" id="ARBA00022605"/>
    </source>
</evidence>
<dbReference type="EMBL" id="CP009170">
    <property type="protein sequence ID" value="AIS52650.1"/>
    <property type="molecule type" value="Genomic_DNA"/>
</dbReference>
<evidence type="ECO:0000313" key="12">
    <source>
        <dbReference type="Proteomes" id="UP000029669"/>
    </source>
</evidence>
<dbReference type="Proteomes" id="UP000029669">
    <property type="component" value="Chromosome"/>
</dbReference>
<keyword evidence="12" id="KW-1185">Reference proteome</keyword>
<dbReference type="SUPFAM" id="SSF51366">
    <property type="entry name" value="Ribulose-phoshate binding barrel"/>
    <property type="match status" value="1"/>
</dbReference>
<dbReference type="AlphaFoldDB" id="A0A097AS48"/>
<dbReference type="RefSeq" id="WP_049685374.1">
    <property type="nucleotide sequence ID" value="NZ_CP009170.1"/>
</dbReference>
<evidence type="ECO:0000256" key="6">
    <source>
        <dbReference type="ARBA" id="ARBA00023141"/>
    </source>
</evidence>
<dbReference type="PROSITE" id="PS00167">
    <property type="entry name" value="TRP_SYNTHASE_ALPHA"/>
    <property type="match status" value="1"/>
</dbReference>
<evidence type="ECO:0000256" key="9">
    <source>
        <dbReference type="HAMAP-Rule" id="MF_00131"/>
    </source>
</evidence>
<proteinExistence type="inferred from homology"/>
<sequence>MNRIDKKFEALKGEGRKALITFITAGDPDIETTYDIVLALEETGADIIELGIPYSDPLADGPTIQASSQRALNKGVKIPDIMKIVEKIRLKSDIPLVYLVYYNSIFKYGIQKFLKESKDVGIDGLIIPDLPIEERKDITEEADKYDIYLIPLVAPTSKERIKLITQNGKGFVYCVSITGVTGAREDIETDIEEYMKMVSQYTNMPKAIGFGISTPEMAKKLKDFSDGIIVGSALVERIAKGYNKSEMLQEVKNFVASLKEVL</sequence>
<evidence type="ECO:0000313" key="11">
    <source>
        <dbReference type="EMBL" id="AIS52650.1"/>
    </source>
</evidence>
<dbReference type="EC" id="4.2.1.20" evidence="9"/>
<evidence type="ECO:0000256" key="10">
    <source>
        <dbReference type="RuleBase" id="RU003662"/>
    </source>
</evidence>
<keyword evidence="6 9" id="KW-0057">Aromatic amino acid biosynthesis</keyword>
<dbReference type="Gene3D" id="3.20.20.70">
    <property type="entry name" value="Aldolase class I"/>
    <property type="match status" value="1"/>
</dbReference>
<evidence type="ECO:0000256" key="7">
    <source>
        <dbReference type="ARBA" id="ARBA00023239"/>
    </source>
</evidence>
<dbReference type="PANTHER" id="PTHR43406:SF1">
    <property type="entry name" value="TRYPTOPHAN SYNTHASE ALPHA CHAIN, CHLOROPLASTIC"/>
    <property type="match status" value="1"/>
</dbReference>
<dbReference type="InterPro" id="IPR018204">
    <property type="entry name" value="Trp_synthase_alpha_AS"/>
</dbReference>
<evidence type="ECO:0000256" key="5">
    <source>
        <dbReference type="ARBA" id="ARBA00022822"/>
    </source>
</evidence>
<dbReference type="OrthoDB" id="9804578at2"/>
<dbReference type="KEGG" id="tki:TKV_c14840"/>
<protein>
    <recommendedName>
        <fullName evidence="9">Tryptophan synthase alpha chain</fullName>
        <ecNumber evidence="9">4.2.1.20</ecNumber>
    </recommendedName>
</protein>
<evidence type="ECO:0000256" key="3">
    <source>
        <dbReference type="ARBA" id="ARBA00011270"/>
    </source>
</evidence>
<dbReference type="HOGENOM" id="CLU_016734_0_0_9"/>
<organism evidence="11 12">
    <name type="scientific">Thermoanaerobacter kivui</name>
    <name type="common">Acetogenium kivui</name>
    <dbReference type="NCBI Taxonomy" id="2325"/>
    <lineage>
        <taxon>Bacteria</taxon>
        <taxon>Bacillati</taxon>
        <taxon>Bacillota</taxon>
        <taxon>Clostridia</taxon>
        <taxon>Thermoanaerobacterales</taxon>
        <taxon>Thermoanaerobacteraceae</taxon>
        <taxon>Thermoanaerobacter</taxon>
    </lineage>
</organism>
<dbReference type="STRING" id="2325.TKV_c14840"/>
<comment type="function">
    <text evidence="1 9">The alpha subunit is responsible for the aldol cleavage of indoleglycerol phosphate to indole and glyceraldehyde 3-phosphate.</text>
</comment>
<feature type="active site" description="Proton acceptor" evidence="9">
    <location>
        <position position="49"/>
    </location>
</feature>
<feature type="active site" description="Proton acceptor" evidence="9">
    <location>
        <position position="60"/>
    </location>
</feature>
<keyword evidence="7 9" id="KW-0456">Lyase</keyword>